<sequence>MTLVREFSSVPSPAMACLATFSKYLSGQLKHRMIARSVLRYSSWGSAFRSLLIRWPNASL</sequence>
<reference evidence="1" key="2">
    <citation type="submission" date="2012-06" db="EMBL/GenBank/DDBJ databases">
        <authorList>
            <person name="Yu Y."/>
            <person name="Currie J."/>
            <person name="Lomeli R."/>
            <person name="Angelova A."/>
            <person name="Collura K."/>
            <person name="Wissotski M."/>
            <person name="Campos D."/>
            <person name="Kudrna D."/>
            <person name="Golser W."/>
            <person name="Ashely E."/>
            <person name="Descour A."/>
            <person name="Fernandes J."/>
            <person name="Soderlund C."/>
            <person name="Walbot V."/>
        </authorList>
    </citation>
    <scope>NUCLEOTIDE SEQUENCE</scope>
    <source>
        <strain evidence="1">B73</strain>
    </source>
</reference>
<organism evidence="1">
    <name type="scientific">Zea mays</name>
    <name type="common">Maize</name>
    <dbReference type="NCBI Taxonomy" id="4577"/>
    <lineage>
        <taxon>Eukaryota</taxon>
        <taxon>Viridiplantae</taxon>
        <taxon>Streptophyta</taxon>
        <taxon>Embryophyta</taxon>
        <taxon>Tracheophyta</taxon>
        <taxon>Spermatophyta</taxon>
        <taxon>Magnoliopsida</taxon>
        <taxon>Liliopsida</taxon>
        <taxon>Poales</taxon>
        <taxon>Poaceae</taxon>
        <taxon>PACMAD clade</taxon>
        <taxon>Panicoideae</taxon>
        <taxon>Andropogonodae</taxon>
        <taxon>Andropogoneae</taxon>
        <taxon>Tripsacinae</taxon>
        <taxon>Zea</taxon>
    </lineage>
</organism>
<dbReference type="AlphaFoldDB" id="C0PKN6"/>
<dbReference type="EMBL" id="BT068855">
    <property type="protein sequence ID" value="ACN35752.1"/>
    <property type="molecule type" value="mRNA"/>
</dbReference>
<protein>
    <submittedName>
        <fullName evidence="1">Uncharacterized protein</fullName>
    </submittedName>
</protein>
<evidence type="ECO:0000313" key="1">
    <source>
        <dbReference type="EMBL" id="ACN35752.1"/>
    </source>
</evidence>
<name>C0PKN6_MAIZE</name>
<accession>C0PKN6</accession>
<reference evidence="1" key="1">
    <citation type="journal article" date="2009" name="PLoS Genet.">
        <title>Sequencing, mapping, and analysis of 27,455 maize full-length cDNAs.</title>
        <authorList>
            <person name="Soderlund C."/>
            <person name="Descour A."/>
            <person name="Kudrna D."/>
            <person name="Bomhoff M."/>
            <person name="Boyd L."/>
            <person name="Currie J."/>
            <person name="Angelova A."/>
            <person name="Collura K."/>
            <person name="Wissotski M."/>
            <person name="Ashley E."/>
            <person name="Morrow D."/>
            <person name="Fernandes J."/>
            <person name="Walbot V."/>
            <person name="Yu Y."/>
        </authorList>
    </citation>
    <scope>NUCLEOTIDE SEQUENCE</scope>
    <source>
        <strain evidence="1">B73</strain>
    </source>
</reference>
<proteinExistence type="evidence at transcript level"/>